<dbReference type="Gene3D" id="1.10.490.10">
    <property type="entry name" value="Globins"/>
    <property type="match status" value="1"/>
</dbReference>
<dbReference type="Pfam" id="PF11563">
    <property type="entry name" value="Protoglobin"/>
    <property type="match status" value="1"/>
</dbReference>
<gene>
    <name evidence="6" type="ORF">BXY39_0258</name>
</gene>
<evidence type="ECO:0000256" key="4">
    <source>
        <dbReference type="SAM" id="Coils"/>
    </source>
</evidence>
<dbReference type="PROSITE" id="PS50111">
    <property type="entry name" value="CHEMOTAXIS_TRANSDUC_2"/>
    <property type="match status" value="1"/>
</dbReference>
<evidence type="ECO:0000259" key="5">
    <source>
        <dbReference type="PROSITE" id="PS50111"/>
    </source>
</evidence>
<dbReference type="GO" id="GO:0007165">
    <property type="term" value="P:signal transduction"/>
    <property type="evidence" value="ECO:0007669"/>
    <property type="project" value="UniProtKB-KW"/>
</dbReference>
<comment type="caution">
    <text evidence="6">The sequence shown here is derived from an EMBL/GenBank/DDBJ whole genome shotgun (WGS) entry which is preliminary data.</text>
</comment>
<dbReference type="GO" id="GO:0019825">
    <property type="term" value="F:oxygen binding"/>
    <property type="evidence" value="ECO:0007669"/>
    <property type="project" value="InterPro"/>
</dbReference>
<keyword evidence="1 3" id="KW-0807">Transducer</keyword>
<dbReference type="AlphaFoldDB" id="A0A3M0CSD9"/>
<dbReference type="Pfam" id="PF00015">
    <property type="entry name" value="MCPsignal"/>
    <property type="match status" value="1"/>
</dbReference>
<dbReference type="EMBL" id="REFR01000009">
    <property type="protein sequence ID" value="RMB11775.1"/>
    <property type="molecule type" value="Genomic_DNA"/>
</dbReference>
<accession>A0A3M0CSD9</accession>
<dbReference type="SUPFAM" id="SSF46458">
    <property type="entry name" value="Globin-like"/>
    <property type="match status" value="1"/>
</dbReference>
<dbReference type="InterPro" id="IPR004089">
    <property type="entry name" value="MCPsignal_dom"/>
</dbReference>
<dbReference type="SUPFAM" id="SSF58104">
    <property type="entry name" value="Methyl-accepting chemotaxis protein (MCP) signaling domain"/>
    <property type="match status" value="1"/>
</dbReference>
<dbReference type="InParanoid" id="A0A3M0CSD9"/>
<dbReference type="InterPro" id="IPR009050">
    <property type="entry name" value="Globin-like_sf"/>
</dbReference>
<evidence type="ECO:0000313" key="6">
    <source>
        <dbReference type="EMBL" id="RMB11775.1"/>
    </source>
</evidence>
<evidence type="ECO:0000256" key="1">
    <source>
        <dbReference type="ARBA" id="ARBA00023224"/>
    </source>
</evidence>
<comment type="similarity">
    <text evidence="2">Belongs to the methyl-accepting chemotaxis (MCP) protein family.</text>
</comment>
<keyword evidence="4" id="KW-0175">Coiled coil</keyword>
<dbReference type="GO" id="GO:0004888">
    <property type="term" value="F:transmembrane signaling receptor activity"/>
    <property type="evidence" value="ECO:0007669"/>
    <property type="project" value="InterPro"/>
</dbReference>
<dbReference type="InterPro" id="IPR044398">
    <property type="entry name" value="Globin-sensor_dom"/>
</dbReference>
<evidence type="ECO:0000313" key="7">
    <source>
        <dbReference type="Proteomes" id="UP000271227"/>
    </source>
</evidence>
<dbReference type="CDD" id="cd01068">
    <property type="entry name" value="globin_sensor"/>
    <property type="match status" value="1"/>
</dbReference>
<keyword evidence="7" id="KW-1185">Reference proteome</keyword>
<dbReference type="PANTHER" id="PTHR32089:SF112">
    <property type="entry name" value="LYSOZYME-LIKE PROTEIN-RELATED"/>
    <property type="match status" value="1"/>
</dbReference>
<dbReference type="Gene3D" id="1.10.287.950">
    <property type="entry name" value="Methyl-accepting chemotaxis protein"/>
    <property type="match status" value="1"/>
</dbReference>
<feature type="domain" description="Methyl-accepting transducer" evidence="5">
    <location>
        <begin position="190"/>
        <end position="419"/>
    </location>
</feature>
<dbReference type="Proteomes" id="UP000271227">
    <property type="component" value="Unassembled WGS sequence"/>
</dbReference>
<name>A0A3M0CSD9_9PROT</name>
<dbReference type="OrthoDB" id="266313at2"/>
<dbReference type="GO" id="GO:0016020">
    <property type="term" value="C:membrane"/>
    <property type="evidence" value="ECO:0007669"/>
    <property type="project" value="InterPro"/>
</dbReference>
<protein>
    <submittedName>
        <fullName evidence="6">Methyl-accepting chemotaxis protein</fullName>
    </submittedName>
</protein>
<dbReference type="InterPro" id="IPR004090">
    <property type="entry name" value="Chemotax_Me-accpt_rcpt"/>
</dbReference>
<reference evidence="6 7" key="1">
    <citation type="submission" date="2018-10" db="EMBL/GenBank/DDBJ databases">
        <title>Genomic Encyclopedia of Archaeal and Bacterial Type Strains, Phase II (KMG-II): from individual species to whole genera.</title>
        <authorList>
            <person name="Goeker M."/>
        </authorList>
    </citation>
    <scope>NUCLEOTIDE SEQUENCE [LARGE SCALE GENOMIC DNA]</scope>
    <source>
        <strain evidence="6 7">DSM 25217</strain>
    </source>
</reference>
<dbReference type="GO" id="GO:0006935">
    <property type="term" value="P:chemotaxis"/>
    <property type="evidence" value="ECO:0007669"/>
    <property type="project" value="InterPro"/>
</dbReference>
<dbReference type="PRINTS" id="PR00260">
    <property type="entry name" value="CHEMTRNSDUCR"/>
</dbReference>
<proteinExistence type="inferred from homology"/>
<sequence length="464" mass="49585">MTLTDTMRSEDVQSRLAFFGMNDDYRRILDRYRERILDEMKPVLDAFYDHLWAFEDSRRIIGERHRIPGLKQAQLIHWDSLLSGRFDDEYLERVKKTGEAHMRIGLPMSLYVGGYSLAMSSLVPRLIEIATPEDVTPLIKAVQTALMLDLDFAAGAQMGAGDAMRSQALHELGRQLEDEVKGIADRVAGHSQSLKQSVGALGRSIDDINQGSATVASGSEQASMNVGAVASATEEMDASVREIGRQADTSKEISDRAVEEADRASDAIEGLSGTAQEIGQVLKLITDIAKQTNLLALNATIEAARAGTAGRGFAVVASEVKSLAGETAKATETIAAQISNIQEAAENAVSVISGIRDVIGEVKSNADGIADAVNEQMSVTSEISRNVQEAAVGTKDVSSHINDVARQTSEASSSATHISGVADEAEATAQELKERIGNLITRLKAEKSSAAASQKLTVSSLAAE</sequence>
<evidence type="ECO:0000256" key="2">
    <source>
        <dbReference type="ARBA" id="ARBA00029447"/>
    </source>
</evidence>
<dbReference type="PANTHER" id="PTHR32089">
    <property type="entry name" value="METHYL-ACCEPTING CHEMOTAXIS PROTEIN MCPB"/>
    <property type="match status" value="1"/>
</dbReference>
<dbReference type="InterPro" id="IPR039379">
    <property type="entry name" value="Protoglobin_sensor_dom"/>
</dbReference>
<dbReference type="SMART" id="SM00283">
    <property type="entry name" value="MA"/>
    <property type="match status" value="1"/>
</dbReference>
<organism evidence="6 7">
    <name type="scientific">Eilatimonas milleporae</name>
    <dbReference type="NCBI Taxonomy" id="911205"/>
    <lineage>
        <taxon>Bacteria</taxon>
        <taxon>Pseudomonadati</taxon>
        <taxon>Pseudomonadota</taxon>
        <taxon>Alphaproteobacteria</taxon>
        <taxon>Kordiimonadales</taxon>
        <taxon>Kordiimonadaceae</taxon>
        <taxon>Eilatimonas</taxon>
    </lineage>
</organism>
<evidence type="ECO:0000256" key="3">
    <source>
        <dbReference type="PROSITE-ProRule" id="PRU00284"/>
    </source>
</evidence>
<dbReference type="GO" id="GO:0020037">
    <property type="term" value="F:heme binding"/>
    <property type="evidence" value="ECO:0007669"/>
    <property type="project" value="InterPro"/>
</dbReference>
<dbReference type="InterPro" id="IPR012292">
    <property type="entry name" value="Globin/Proto"/>
</dbReference>
<feature type="coiled-coil region" evidence="4">
    <location>
        <begin position="422"/>
        <end position="449"/>
    </location>
</feature>